<dbReference type="InterPro" id="IPR036236">
    <property type="entry name" value="Znf_C2H2_sf"/>
</dbReference>
<sequence>SQMPLQCPFCPNCYITIDPLYRHLVRTHKKTPKQAGIAMHCECGVEVQSCSHEKKIALAEAAAAAAAAALAAETI</sequence>
<dbReference type="EMBL" id="BTSY01000006">
    <property type="protein sequence ID" value="GMT34699.1"/>
    <property type="molecule type" value="Genomic_DNA"/>
</dbReference>
<dbReference type="PROSITE" id="PS00028">
    <property type="entry name" value="ZINC_FINGER_C2H2_1"/>
    <property type="match status" value="1"/>
</dbReference>
<feature type="non-terminal residue" evidence="2">
    <location>
        <position position="1"/>
    </location>
</feature>
<comment type="caution">
    <text evidence="2">The sequence shown here is derived from an EMBL/GenBank/DDBJ whole genome shotgun (WGS) entry which is preliminary data.</text>
</comment>
<organism evidence="2 3">
    <name type="scientific">Pristionchus fissidentatus</name>
    <dbReference type="NCBI Taxonomy" id="1538716"/>
    <lineage>
        <taxon>Eukaryota</taxon>
        <taxon>Metazoa</taxon>
        <taxon>Ecdysozoa</taxon>
        <taxon>Nematoda</taxon>
        <taxon>Chromadorea</taxon>
        <taxon>Rhabditida</taxon>
        <taxon>Rhabditina</taxon>
        <taxon>Diplogasteromorpha</taxon>
        <taxon>Diplogasteroidea</taxon>
        <taxon>Neodiplogasteridae</taxon>
        <taxon>Pristionchus</taxon>
    </lineage>
</organism>
<dbReference type="SUPFAM" id="SSF57667">
    <property type="entry name" value="beta-beta-alpha zinc fingers"/>
    <property type="match status" value="1"/>
</dbReference>
<evidence type="ECO:0000259" key="1">
    <source>
        <dbReference type="PROSITE" id="PS00028"/>
    </source>
</evidence>
<evidence type="ECO:0000313" key="2">
    <source>
        <dbReference type="EMBL" id="GMT34699.1"/>
    </source>
</evidence>
<dbReference type="InterPro" id="IPR013087">
    <property type="entry name" value="Znf_C2H2_type"/>
</dbReference>
<evidence type="ECO:0000313" key="3">
    <source>
        <dbReference type="Proteomes" id="UP001432322"/>
    </source>
</evidence>
<feature type="non-terminal residue" evidence="2">
    <location>
        <position position="75"/>
    </location>
</feature>
<gene>
    <name evidence="2" type="ORF">PFISCL1PPCAC_25996</name>
</gene>
<proteinExistence type="predicted"/>
<protein>
    <recommendedName>
        <fullName evidence="1">C2H2-type domain-containing protein</fullName>
    </recommendedName>
</protein>
<feature type="domain" description="C2H2-type" evidence="1">
    <location>
        <begin position="7"/>
        <end position="28"/>
    </location>
</feature>
<keyword evidence="3" id="KW-1185">Reference proteome</keyword>
<dbReference type="Proteomes" id="UP001432322">
    <property type="component" value="Unassembled WGS sequence"/>
</dbReference>
<reference evidence="2" key="1">
    <citation type="submission" date="2023-10" db="EMBL/GenBank/DDBJ databases">
        <title>Genome assembly of Pristionchus species.</title>
        <authorList>
            <person name="Yoshida K."/>
            <person name="Sommer R.J."/>
        </authorList>
    </citation>
    <scope>NUCLEOTIDE SEQUENCE</scope>
    <source>
        <strain evidence="2">RS5133</strain>
    </source>
</reference>
<accession>A0AAV5WRB7</accession>
<dbReference type="AlphaFoldDB" id="A0AAV5WRB7"/>
<name>A0AAV5WRB7_9BILA</name>